<keyword evidence="5" id="KW-0547">Nucleotide-binding</keyword>
<evidence type="ECO:0000256" key="7">
    <source>
        <dbReference type="ARBA" id="ARBA00022840"/>
    </source>
</evidence>
<dbReference type="GO" id="GO:0016301">
    <property type="term" value="F:kinase activity"/>
    <property type="evidence" value="ECO:0007669"/>
    <property type="project" value="UniProtKB-KW"/>
</dbReference>
<dbReference type="EC" id="2.7.6.3" evidence="3"/>
<dbReference type="InterPro" id="IPR000550">
    <property type="entry name" value="Hppk"/>
</dbReference>
<dbReference type="NCBIfam" id="TIGR01498">
    <property type="entry name" value="folK"/>
    <property type="match status" value="1"/>
</dbReference>
<comment type="pathway">
    <text evidence="2">Cofactor biosynthesis; tetrahydrofolate biosynthesis; 2-amino-4-hydroxy-6-hydroxymethyl-7,8-dihydropteridine diphosphate from 7,8-dihydroneopterin triphosphate: step 4/4.</text>
</comment>
<gene>
    <name evidence="10" type="primary">folK</name>
    <name evidence="10" type="ORF">CGLY_13640</name>
</gene>
<dbReference type="PROSITE" id="PS00794">
    <property type="entry name" value="HPPK"/>
    <property type="match status" value="1"/>
</dbReference>
<dbReference type="PANTHER" id="PTHR43071:SF1">
    <property type="entry name" value="2-AMINO-4-HYDROXY-6-HYDROXYMETHYLDIHYDROPTERIDINE PYROPHOSPHOKINASE"/>
    <property type="match status" value="1"/>
</dbReference>
<dbReference type="GO" id="GO:0046656">
    <property type="term" value="P:folic acid biosynthetic process"/>
    <property type="evidence" value="ECO:0007669"/>
    <property type="project" value="UniProtKB-KW"/>
</dbReference>
<dbReference type="Gene3D" id="3.30.70.560">
    <property type="entry name" value="7,8-Dihydro-6-hydroxymethylpterin-pyrophosphokinase HPPK"/>
    <property type="match status" value="1"/>
</dbReference>
<evidence type="ECO:0000313" key="11">
    <source>
        <dbReference type="Proteomes" id="UP000023703"/>
    </source>
</evidence>
<evidence type="ECO:0000256" key="6">
    <source>
        <dbReference type="ARBA" id="ARBA00022777"/>
    </source>
</evidence>
<dbReference type="Pfam" id="PF01288">
    <property type="entry name" value="HPPK"/>
    <property type="match status" value="1"/>
</dbReference>
<keyword evidence="6 10" id="KW-0418">Kinase</keyword>
<organism evidence="10 11">
    <name type="scientific">Corynebacterium glyciniphilum AJ 3170</name>
    <dbReference type="NCBI Taxonomy" id="1404245"/>
    <lineage>
        <taxon>Bacteria</taxon>
        <taxon>Bacillati</taxon>
        <taxon>Actinomycetota</taxon>
        <taxon>Actinomycetes</taxon>
        <taxon>Mycobacteriales</taxon>
        <taxon>Corynebacteriaceae</taxon>
        <taxon>Corynebacterium</taxon>
    </lineage>
</organism>
<dbReference type="eggNOG" id="COG0801">
    <property type="taxonomic scope" value="Bacteria"/>
</dbReference>
<dbReference type="CDD" id="cd00483">
    <property type="entry name" value="HPPK"/>
    <property type="match status" value="1"/>
</dbReference>
<dbReference type="UniPathway" id="UPA00077">
    <property type="reaction ID" value="UER00155"/>
</dbReference>
<dbReference type="EMBL" id="CP006842">
    <property type="protein sequence ID" value="AHW65168.1"/>
    <property type="molecule type" value="Genomic_DNA"/>
</dbReference>
<evidence type="ECO:0000313" key="10">
    <source>
        <dbReference type="EMBL" id="AHW65168.1"/>
    </source>
</evidence>
<keyword evidence="11" id="KW-1185">Reference proteome</keyword>
<evidence type="ECO:0000256" key="8">
    <source>
        <dbReference type="ARBA" id="ARBA00022909"/>
    </source>
</evidence>
<protein>
    <recommendedName>
        <fullName evidence="3">2-amino-4-hydroxy-6-hydroxymethyldihydropteridine diphosphokinase</fullName>
        <ecNumber evidence="3">2.7.6.3</ecNumber>
    </recommendedName>
</protein>
<proteinExistence type="predicted"/>
<feature type="domain" description="7,8-dihydro-6-hydroxymethylpterin-pyrophosphokinase" evidence="9">
    <location>
        <begin position="110"/>
        <end position="121"/>
    </location>
</feature>
<dbReference type="SUPFAM" id="SSF55083">
    <property type="entry name" value="6-hydroxymethyl-7,8-dihydropterin pyrophosphokinase, HPPK"/>
    <property type="match status" value="1"/>
</dbReference>
<dbReference type="GO" id="GO:0005524">
    <property type="term" value="F:ATP binding"/>
    <property type="evidence" value="ECO:0007669"/>
    <property type="project" value="UniProtKB-KW"/>
</dbReference>
<keyword evidence="4 10" id="KW-0808">Transferase</keyword>
<dbReference type="Proteomes" id="UP000023703">
    <property type="component" value="Chromosome"/>
</dbReference>
<evidence type="ECO:0000256" key="5">
    <source>
        <dbReference type="ARBA" id="ARBA00022741"/>
    </source>
</evidence>
<dbReference type="GO" id="GO:0046654">
    <property type="term" value="P:tetrahydrofolate biosynthetic process"/>
    <property type="evidence" value="ECO:0007669"/>
    <property type="project" value="UniProtKB-UniPathway"/>
</dbReference>
<sequence>MTDRAPENPAGTADSAVSAVPAVLAFGSNLPGALSGPEEQIRRAAEALAAVDGVVPVSASAMFATPPWGVTDQDEFRNCVLTIRTTLDPLTLLHHCQDLEQAARRVRARHWGPRTLDIDIIDYAGIRSDGRWGEELILPHPWAHQRPFVLVPWLDADPHAVLDGRPVREWLTVCEGQEAGAAGTAEGIRVLPDVRWAP</sequence>
<dbReference type="HOGENOM" id="CLU_097916_0_0_11"/>
<reference evidence="10 11" key="1">
    <citation type="journal article" date="2015" name="Int. J. Syst. Evol. Microbiol.">
        <title>Revisiting Corynebacterium glyciniphilum (ex Kubota et al., 1972) sp. nov., nom. rev., isolated from putrefied banana.</title>
        <authorList>
            <person name="Al-Dilaimi A."/>
            <person name="Bednarz H."/>
            <person name="Lomker A."/>
            <person name="Niehaus K."/>
            <person name="Kalinowski J."/>
            <person name="Ruckert C."/>
        </authorList>
    </citation>
    <scope>NUCLEOTIDE SEQUENCE [LARGE SCALE GENOMIC DNA]</scope>
    <source>
        <strain evidence="10">AJ 3170</strain>
    </source>
</reference>
<dbReference type="GO" id="GO:0003848">
    <property type="term" value="F:2-amino-4-hydroxy-6-hydroxymethyldihydropteridine diphosphokinase activity"/>
    <property type="evidence" value="ECO:0007669"/>
    <property type="project" value="UniProtKB-EC"/>
</dbReference>
<keyword evidence="7" id="KW-0067">ATP-binding</keyword>
<name>X5DPN5_9CORY</name>
<dbReference type="OrthoDB" id="9808041at2"/>
<accession>X5DPN5</accession>
<dbReference type="STRING" id="1404245.CGLY_13640"/>
<dbReference type="PANTHER" id="PTHR43071">
    <property type="entry name" value="2-AMINO-4-HYDROXY-6-HYDROXYMETHYLDIHYDROPTERIDINE PYROPHOSPHOKINASE"/>
    <property type="match status" value="1"/>
</dbReference>
<dbReference type="AlphaFoldDB" id="X5DPN5"/>
<dbReference type="KEGG" id="cgy:CGLY_13640"/>
<evidence type="ECO:0000259" key="9">
    <source>
        <dbReference type="PROSITE" id="PS00794"/>
    </source>
</evidence>
<comment type="catalytic activity">
    <reaction evidence="1">
        <text>6-hydroxymethyl-7,8-dihydropterin + ATP = (7,8-dihydropterin-6-yl)methyl diphosphate + AMP + H(+)</text>
        <dbReference type="Rhea" id="RHEA:11412"/>
        <dbReference type="ChEBI" id="CHEBI:15378"/>
        <dbReference type="ChEBI" id="CHEBI:30616"/>
        <dbReference type="ChEBI" id="CHEBI:44841"/>
        <dbReference type="ChEBI" id="CHEBI:72950"/>
        <dbReference type="ChEBI" id="CHEBI:456215"/>
        <dbReference type="EC" id="2.7.6.3"/>
    </reaction>
</comment>
<evidence type="ECO:0000256" key="4">
    <source>
        <dbReference type="ARBA" id="ARBA00022679"/>
    </source>
</evidence>
<evidence type="ECO:0000256" key="3">
    <source>
        <dbReference type="ARBA" id="ARBA00013253"/>
    </source>
</evidence>
<evidence type="ECO:0000256" key="2">
    <source>
        <dbReference type="ARBA" id="ARBA00005051"/>
    </source>
</evidence>
<evidence type="ECO:0000256" key="1">
    <source>
        <dbReference type="ARBA" id="ARBA00000198"/>
    </source>
</evidence>
<dbReference type="RefSeq" id="WP_052540240.1">
    <property type="nucleotide sequence ID" value="NZ_CP006842.1"/>
</dbReference>
<keyword evidence="8" id="KW-0289">Folate biosynthesis</keyword>
<dbReference type="InterPro" id="IPR035907">
    <property type="entry name" value="Hppk_sf"/>
</dbReference>